<dbReference type="SMART" id="SM00304">
    <property type="entry name" value="HAMP"/>
    <property type="match status" value="1"/>
</dbReference>
<feature type="domain" description="HAMP" evidence="12">
    <location>
        <begin position="169"/>
        <end position="221"/>
    </location>
</feature>
<dbReference type="SUPFAM" id="SSF55874">
    <property type="entry name" value="ATPase domain of HSP90 chaperone/DNA topoisomerase II/histidine kinase"/>
    <property type="match status" value="1"/>
</dbReference>
<evidence type="ECO:0000256" key="8">
    <source>
        <dbReference type="ARBA" id="ARBA00022989"/>
    </source>
</evidence>
<evidence type="ECO:0000256" key="7">
    <source>
        <dbReference type="ARBA" id="ARBA00022777"/>
    </source>
</evidence>
<dbReference type="CDD" id="cd06225">
    <property type="entry name" value="HAMP"/>
    <property type="match status" value="1"/>
</dbReference>
<reference evidence="13" key="1">
    <citation type="submission" date="2020-11" db="EMBL/GenBank/DDBJ databases">
        <title>Nocardioides cynanchi sp. nov., isolated from soil of rhizosphere of Cynanchum wilfordii.</title>
        <authorList>
            <person name="Lee J.-S."/>
            <person name="Suh M.K."/>
            <person name="Kim J.-S."/>
        </authorList>
    </citation>
    <scope>NUCLEOTIDE SEQUENCE</scope>
    <source>
        <strain evidence="13">KCTC 19276</strain>
    </source>
</reference>
<evidence type="ECO:0000256" key="2">
    <source>
        <dbReference type="ARBA" id="ARBA00004236"/>
    </source>
</evidence>
<sequence>MRRRISLLVVATTSAVVVSFVVPLCLLVDTLAEDRAMAAADQEARNVAILVAGLNGDPQLAELVADIDSRGRPTTGVLTPDGHQLGGGPGLAGDPEVQRALDGEAFTVVDEKGGRVLVPVLVEDGTAVVRTSVTPQDLRSGVRGAWAGIIGLGVGLLALAVAVAWQLGRRISEPLREVAATAHRLREGDLQARAVVSGPGETQELARALNGLAERTGELLVSERAAVGDLSHRLRTPVTALRLDAEAVTDPELGERLQHHIAGLQRAIDAIVREARRPVRTDLSPSCEARAAVAHRLSFWQPLAEDQARALGVSLPHEELRVPLAAEDLGDLVDVLVDNVFAHTPEGTALRVELGREGDQAVITVSDSGPGWPSRPRRQRPGSTGVGLDIALRTATGCGGTLSTGVSAAGGAQVW</sequence>
<keyword evidence="9" id="KW-0902">Two-component regulatory system</keyword>
<dbReference type="Gene3D" id="3.30.565.10">
    <property type="entry name" value="Histidine kinase-like ATPase, C-terminal domain"/>
    <property type="match status" value="1"/>
</dbReference>
<keyword evidence="14" id="KW-1185">Reference proteome</keyword>
<protein>
    <recommendedName>
        <fullName evidence="3">histidine kinase</fullName>
        <ecNumber evidence="3">2.7.13.3</ecNumber>
    </recommendedName>
</protein>
<comment type="catalytic activity">
    <reaction evidence="1">
        <text>ATP + protein L-histidine = ADP + protein N-phospho-L-histidine.</text>
        <dbReference type="EC" id="2.7.13.3"/>
    </reaction>
</comment>
<dbReference type="InterPro" id="IPR003660">
    <property type="entry name" value="HAMP_dom"/>
</dbReference>
<keyword evidence="4" id="KW-0597">Phosphoprotein</keyword>
<name>A0A930VG67_9ACTN</name>
<keyword evidence="5" id="KW-0808">Transferase</keyword>
<dbReference type="Pfam" id="PF02518">
    <property type="entry name" value="HATPase_c"/>
    <property type="match status" value="1"/>
</dbReference>
<evidence type="ECO:0000256" key="3">
    <source>
        <dbReference type="ARBA" id="ARBA00012438"/>
    </source>
</evidence>
<dbReference type="EMBL" id="JADKPO010000004">
    <property type="protein sequence ID" value="MBF4766929.1"/>
    <property type="molecule type" value="Genomic_DNA"/>
</dbReference>
<keyword evidence="8 10" id="KW-1133">Transmembrane helix</keyword>
<dbReference type="PANTHER" id="PTHR45436">
    <property type="entry name" value="SENSOR HISTIDINE KINASE YKOH"/>
    <property type="match status" value="1"/>
</dbReference>
<evidence type="ECO:0000313" key="13">
    <source>
        <dbReference type="EMBL" id="MBF4766929.1"/>
    </source>
</evidence>
<evidence type="ECO:0000256" key="1">
    <source>
        <dbReference type="ARBA" id="ARBA00000085"/>
    </source>
</evidence>
<dbReference type="InterPro" id="IPR036097">
    <property type="entry name" value="HisK_dim/P_sf"/>
</dbReference>
<evidence type="ECO:0000256" key="9">
    <source>
        <dbReference type="ARBA" id="ARBA00023012"/>
    </source>
</evidence>
<keyword evidence="10" id="KW-0472">Membrane</keyword>
<evidence type="ECO:0000256" key="5">
    <source>
        <dbReference type="ARBA" id="ARBA00022679"/>
    </source>
</evidence>
<proteinExistence type="predicted"/>
<dbReference type="GO" id="GO:0005886">
    <property type="term" value="C:plasma membrane"/>
    <property type="evidence" value="ECO:0007669"/>
    <property type="project" value="UniProtKB-SubCell"/>
</dbReference>
<dbReference type="InterPro" id="IPR050428">
    <property type="entry name" value="TCS_sensor_his_kinase"/>
</dbReference>
<evidence type="ECO:0000259" key="11">
    <source>
        <dbReference type="PROSITE" id="PS50109"/>
    </source>
</evidence>
<comment type="subcellular location">
    <subcellularLocation>
        <location evidence="2">Cell membrane</location>
    </subcellularLocation>
</comment>
<evidence type="ECO:0000256" key="4">
    <source>
        <dbReference type="ARBA" id="ARBA00022553"/>
    </source>
</evidence>
<evidence type="ECO:0000256" key="6">
    <source>
        <dbReference type="ARBA" id="ARBA00022692"/>
    </source>
</evidence>
<dbReference type="PANTHER" id="PTHR45436:SF5">
    <property type="entry name" value="SENSOR HISTIDINE KINASE TRCS"/>
    <property type="match status" value="1"/>
</dbReference>
<dbReference type="InterPro" id="IPR003594">
    <property type="entry name" value="HATPase_dom"/>
</dbReference>
<dbReference type="CDD" id="cd00082">
    <property type="entry name" value="HisKA"/>
    <property type="match status" value="1"/>
</dbReference>
<accession>A0A930VG67</accession>
<feature type="transmembrane region" description="Helical" evidence="10">
    <location>
        <begin position="145"/>
        <end position="167"/>
    </location>
</feature>
<dbReference type="RefSeq" id="WP_194695089.1">
    <property type="nucleotide sequence ID" value="NZ_JADKPO010000004.1"/>
</dbReference>
<dbReference type="InterPro" id="IPR003661">
    <property type="entry name" value="HisK_dim/P_dom"/>
</dbReference>
<evidence type="ECO:0000313" key="14">
    <source>
        <dbReference type="Proteomes" id="UP000660668"/>
    </source>
</evidence>
<dbReference type="AlphaFoldDB" id="A0A930VG67"/>
<evidence type="ECO:0000256" key="10">
    <source>
        <dbReference type="SAM" id="Phobius"/>
    </source>
</evidence>
<dbReference type="InterPro" id="IPR005467">
    <property type="entry name" value="His_kinase_dom"/>
</dbReference>
<dbReference type="Gene3D" id="1.10.287.130">
    <property type="match status" value="1"/>
</dbReference>
<dbReference type="SUPFAM" id="SSF158472">
    <property type="entry name" value="HAMP domain-like"/>
    <property type="match status" value="1"/>
</dbReference>
<dbReference type="PROSITE" id="PS50109">
    <property type="entry name" value="HIS_KIN"/>
    <property type="match status" value="1"/>
</dbReference>
<dbReference type="Gene3D" id="1.10.8.500">
    <property type="entry name" value="HAMP domain in histidine kinase"/>
    <property type="match status" value="1"/>
</dbReference>
<dbReference type="SUPFAM" id="SSF47384">
    <property type="entry name" value="Homodimeric domain of signal transducing histidine kinase"/>
    <property type="match status" value="1"/>
</dbReference>
<dbReference type="InterPro" id="IPR036890">
    <property type="entry name" value="HATPase_C_sf"/>
</dbReference>
<keyword evidence="7 13" id="KW-0418">Kinase</keyword>
<gene>
    <name evidence="13" type="ORF">ISU10_04005</name>
</gene>
<dbReference type="GO" id="GO:0000155">
    <property type="term" value="F:phosphorelay sensor kinase activity"/>
    <property type="evidence" value="ECO:0007669"/>
    <property type="project" value="InterPro"/>
</dbReference>
<dbReference type="Pfam" id="PF00672">
    <property type="entry name" value="HAMP"/>
    <property type="match status" value="1"/>
</dbReference>
<dbReference type="Proteomes" id="UP000660668">
    <property type="component" value="Unassembled WGS sequence"/>
</dbReference>
<feature type="domain" description="Histidine kinase" evidence="11">
    <location>
        <begin position="229"/>
        <end position="415"/>
    </location>
</feature>
<keyword evidence="6 10" id="KW-0812">Transmembrane</keyword>
<organism evidence="13 14">
    <name type="scientific">Nocardioides agariphilus</name>
    <dbReference type="NCBI Taxonomy" id="433664"/>
    <lineage>
        <taxon>Bacteria</taxon>
        <taxon>Bacillati</taxon>
        <taxon>Actinomycetota</taxon>
        <taxon>Actinomycetes</taxon>
        <taxon>Propionibacteriales</taxon>
        <taxon>Nocardioidaceae</taxon>
        <taxon>Nocardioides</taxon>
    </lineage>
</organism>
<dbReference type="EC" id="2.7.13.3" evidence="3"/>
<comment type="caution">
    <text evidence="13">The sequence shown here is derived from an EMBL/GenBank/DDBJ whole genome shotgun (WGS) entry which is preliminary data.</text>
</comment>
<dbReference type="PROSITE" id="PS50885">
    <property type="entry name" value="HAMP"/>
    <property type="match status" value="1"/>
</dbReference>
<evidence type="ECO:0000259" key="12">
    <source>
        <dbReference type="PROSITE" id="PS50885"/>
    </source>
</evidence>